<evidence type="ECO:0008006" key="3">
    <source>
        <dbReference type="Google" id="ProtNLM"/>
    </source>
</evidence>
<comment type="caution">
    <text evidence="1">The sequence shown here is derived from an EMBL/GenBank/DDBJ whole genome shotgun (WGS) entry which is preliminary data.</text>
</comment>
<dbReference type="InterPro" id="IPR026286">
    <property type="entry name" value="MaiA/AMDase"/>
</dbReference>
<dbReference type="PANTHER" id="PTHR40267:SF1">
    <property type="entry name" value="BLR3294 PROTEIN"/>
    <property type="match status" value="1"/>
</dbReference>
<dbReference type="InterPro" id="IPR053714">
    <property type="entry name" value="Iso_Racemase_Enz_sf"/>
</dbReference>
<proteinExistence type="predicted"/>
<organism evidence="1 2">
    <name type="scientific">Flavobacterium myungsuense</name>
    <dbReference type="NCBI Taxonomy" id="651823"/>
    <lineage>
        <taxon>Bacteria</taxon>
        <taxon>Pseudomonadati</taxon>
        <taxon>Bacteroidota</taxon>
        <taxon>Flavobacteriia</taxon>
        <taxon>Flavobacteriales</taxon>
        <taxon>Flavobacteriaceae</taxon>
        <taxon>Flavobacterium</taxon>
    </lineage>
</organism>
<gene>
    <name evidence="1" type="ORF">ACFQ0S_03070</name>
</gene>
<evidence type="ECO:0000313" key="2">
    <source>
        <dbReference type="Proteomes" id="UP001597051"/>
    </source>
</evidence>
<dbReference type="EMBL" id="JBHTIZ010000007">
    <property type="protein sequence ID" value="MFD0983451.1"/>
    <property type="molecule type" value="Genomic_DNA"/>
</dbReference>
<evidence type="ECO:0000313" key="1">
    <source>
        <dbReference type="EMBL" id="MFD0983451.1"/>
    </source>
</evidence>
<dbReference type="Pfam" id="PF17645">
    <property type="entry name" value="Amdase"/>
    <property type="match status" value="1"/>
</dbReference>
<dbReference type="PANTHER" id="PTHR40267">
    <property type="entry name" value="BLR3294 PROTEIN"/>
    <property type="match status" value="1"/>
</dbReference>
<sequence>MHPKTAILNTRLDKIIFFLSTLLLSLQCQGQTIETRNNSSSLNTITNMQFDTNNNFKTIIGSLSGKTIKLPYVNKDPMPSVAASGFVLNGEPFAGIKITNAPGLPDSRSYKKKFALLIPFTNTVMEHELWSIIFNNENEGELNGVGIHTVNVEIPKPHVNNEAELIQFKEQFINGLNKAVVQANFAQPEYLIMGMSLEHILYGLKDVQSVMNDIEVKYPYSWATWQDAADAALKKYKAKRIAIITPFIKEGNNNAIKMFEDLGYEVVASFGFACPNLVDIAHIPDSAKEEVILKYLATHENQIDAIVQCGTNMSMINVSEKLEPQIGIPIIGINAALLWYALRENGFSNPLKKSGRLLREF</sequence>
<name>A0ABW3J151_9FLAO</name>
<dbReference type="RefSeq" id="WP_379753764.1">
    <property type="nucleotide sequence ID" value="NZ_JBHSYB010000008.1"/>
</dbReference>
<reference evidence="2" key="1">
    <citation type="journal article" date="2019" name="Int. J. Syst. Evol. Microbiol.">
        <title>The Global Catalogue of Microorganisms (GCM) 10K type strain sequencing project: providing services to taxonomists for standard genome sequencing and annotation.</title>
        <authorList>
            <consortium name="The Broad Institute Genomics Platform"/>
            <consortium name="The Broad Institute Genome Sequencing Center for Infectious Disease"/>
            <person name="Wu L."/>
            <person name="Ma J."/>
        </authorList>
    </citation>
    <scope>NUCLEOTIDE SEQUENCE [LARGE SCALE GENOMIC DNA]</scope>
    <source>
        <strain evidence="2">CECT 7649</strain>
    </source>
</reference>
<dbReference type="Gene3D" id="3.40.50.12500">
    <property type="match status" value="1"/>
</dbReference>
<protein>
    <recommendedName>
        <fullName evidence="3">Arylmalonate decarboxylase</fullName>
    </recommendedName>
</protein>
<dbReference type="Proteomes" id="UP001597051">
    <property type="component" value="Unassembled WGS sequence"/>
</dbReference>
<keyword evidence="2" id="KW-1185">Reference proteome</keyword>
<accession>A0ABW3J151</accession>